<dbReference type="InterPro" id="IPR005650">
    <property type="entry name" value="BlaI_family"/>
</dbReference>
<dbReference type="HOGENOM" id="CLU_119090_2_1_9"/>
<evidence type="ECO:0000256" key="1">
    <source>
        <dbReference type="ARBA" id="ARBA00011046"/>
    </source>
</evidence>
<dbReference type="PIRSF" id="PIRSF019455">
    <property type="entry name" value="CopR_AtkY"/>
    <property type="match status" value="1"/>
</dbReference>
<dbReference type="AlphaFoldDB" id="H5XV29"/>
<organism evidence="5 6">
    <name type="scientific">Desulfosporosinus youngiae DSM 17734</name>
    <dbReference type="NCBI Taxonomy" id="768710"/>
    <lineage>
        <taxon>Bacteria</taxon>
        <taxon>Bacillati</taxon>
        <taxon>Bacillota</taxon>
        <taxon>Clostridia</taxon>
        <taxon>Eubacteriales</taxon>
        <taxon>Desulfitobacteriaceae</taxon>
        <taxon>Desulfosporosinus</taxon>
    </lineage>
</organism>
<dbReference type="OrthoDB" id="9795583at2"/>
<dbReference type="RefSeq" id="WP_007783192.1">
    <property type="nucleotide sequence ID" value="NZ_CM001441.1"/>
</dbReference>
<proteinExistence type="inferred from homology"/>
<dbReference type="Gene3D" id="1.10.4040.10">
    <property type="entry name" value="Penicillinase repressor domain"/>
    <property type="match status" value="1"/>
</dbReference>
<dbReference type="InterPro" id="IPR036388">
    <property type="entry name" value="WH-like_DNA-bd_sf"/>
</dbReference>
<keyword evidence="6" id="KW-1185">Reference proteome</keyword>
<comment type="similarity">
    <text evidence="1">Belongs to the BlaI transcriptional regulatory family.</text>
</comment>
<dbReference type="Pfam" id="PF03965">
    <property type="entry name" value="Penicillinase_R"/>
    <property type="match status" value="1"/>
</dbReference>
<dbReference type="eggNOG" id="COG3682">
    <property type="taxonomic scope" value="Bacteria"/>
</dbReference>
<protein>
    <submittedName>
        <fullName evidence="5">Putative transcriptional regulator</fullName>
    </submittedName>
</protein>
<sequence>MSEIPKISEAEWEVMKIVWLKSSPCTANEIVDALTGVADWKPNTIKTLINRLVKKKALGYKEEGRQYRYYPLVDQAECIKSETNSFVKRMFGGTLQPMLVAFLKEEKLSQDEIEELKRIIEERKG</sequence>
<dbReference type="Proteomes" id="UP000005104">
    <property type="component" value="Chromosome"/>
</dbReference>
<evidence type="ECO:0000256" key="4">
    <source>
        <dbReference type="ARBA" id="ARBA00023163"/>
    </source>
</evidence>
<dbReference type="EMBL" id="CM001441">
    <property type="protein sequence ID" value="EHQ89481.1"/>
    <property type="molecule type" value="Genomic_DNA"/>
</dbReference>
<dbReference type="SUPFAM" id="SSF46785">
    <property type="entry name" value="Winged helix' DNA-binding domain"/>
    <property type="match status" value="1"/>
</dbReference>
<name>H5XV29_9FIRM</name>
<dbReference type="GO" id="GO:0003677">
    <property type="term" value="F:DNA binding"/>
    <property type="evidence" value="ECO:0007669"/>
    <property type="project" value="UniProtKB-KW"/>
</dbReference>
<reference evidence="5 6" key="1">
    <citation type="submission" date="2011-11" db="EMBL/GenBank/DDBJ databases">
        <title>The Noncontiguous Finished genome of Desulfosporosinus youngiae DSM 17734.</title>
        <authorList>
            <consortium name="US DOE Joint Genome Institute (JGI-PGF)"/>
            <person name="Lucas S."/>
            <person name="Han J."/>
            <person name="Lapidus A."/>
            <person name="Cheng J.-F."/>
            <person name="Goodwin L."/>
            <person name="Pitluck S."/>
            <person name="Peters L."/>
            <person name="Ovchinnikova G."/>
            <person name="Lu M."/>
            <person name="Land M.L."/>
            <person name="Hauser L."/>
            <person name="Pester M."/>
            <person name="Spring S."/>
            <person name="Ollivier B."/>
            <person name="Rattei T."/>
            <person name="Klenk H.-P."/>
            <person name="Wagner M."/>
            <person name="Loy A."/>
            <person name="Woyke T.J."/>
        </authorList>
    </citation>
    <scope>NUCLEOTIDE SEQUENCE [LARGE SCALE GENOMIC DNA]</scope>
    <source>
        <strain evidence="5 6">DSM 17734</strain>
    </source>
</reference>
<evidence type="ECO:0000256" key="2">
    <source>
        <dbReference type="ARBA" id="ARBA00023015"/>
    </source>
</evidence>
<keyword evidence="2" id="KW-0805">Transcription regulation</keyword>
<keyword evidence="4" id="KW-0804">Transcription</keyword>
<dbReference type="STRING" id="768710.DesyoDRAFT_2405"/>
<evidence type="ECO:0000256" key="3">
    <source>
        <dbReference type="ARBA" id="ARBA00023125"/>
    </source>
</evidence>
<accession>H5XV29</accession>
<evidence type="ECO:0000313" key="5">
    <source>
        <dbReference type="EMBL" id="EHQ89481.1"/>
    </source>
</evidence>
<keyword evidence="3" id="KW-0238">DNA-binding</keyword>
<gene>
    <name evidence="5" type="ORF">DesyoDRAFT_2405</name>
</gene>
<dbReference type="InterPro" id="IPR036390">
    <property type="entry name" value="WH_DNA-bd_sf"/>
</dbReference>
<evidence type="ECO:0000313" key="6">
    <source>
        <dbReference type="Proteomes" id="UP000005104"/>
    </source>
</evidence>
<dbReference type="GO" id="GO:0045892">
    <property type="term" value="P:negative regulation of DNA-templated transcription"/>
    <property type="evidence" value="ECO:0007669"/>
    <property type="project" value="InterPro"/>
</dbReference>
<dbReference type="Gene3D" id="1.10.10.10">
    <property type="entry name" value="Winged helix-like DNA-binding domain superfamily/Winged helix DNA-binding domain"/>
    <property type="match status" value="1"/>
</dbReference>